<dbReference type="RefSeq" id="WP_330129327.1">
    <property type="nucleotide sequence ID" value="NZ_JAUHLI010000011.1"/>
</dbReference>
<evidence type="ECO:0000256" key="7">
    <source>
        <dbReference type="ARBA" id="ARBA00023012"/>
    </source>
</evidence>
<feature type="transmembrane region" description="Helical" evidence="8">
    <location>
        <begin position="27"/>
        <end position="44"/>
    </location>
</feature>
<dbReference type="InterPro" id="IPR035965">
    <property type="entry name" value="PAS-like_dom_sf"/>
</dbReference>
<name>A0ABU7J6X5_9GAMM</name>
<evidence type="ECO:0000259" key="9">
    <source>
        <dbReference type="PROSITE" id="PS50109"/>
    </source>
</evidence>
<dbReference type="GO" id="GO:0005524">
    <property type="term" value="F:ATP binding"/>
    <property type="evidence" value="ECO:0007669"/>
    <property type="project" value="UniProtKB-KW"/>
</dbReference>
<feature type="domain" description="Histidine kinase" evidence="9">
    <location>
        <begin position="221"/>
        <end position="437"/>
    </location>
</feature>
<reference evidence="10 11" key="1">
    <citation type="submission" date="2023-07" db="EMBL/GenBank/DDBJ databases">
        <title>Alkalimonas sp., MEB108 novel, alkaliphilic bacterium isolated from Lonar Lake, India.</title>
        <authorList>
            <person name="Joshi A."/>
            <person name="Thite S."/>
        </authorList>
    </citation>
    <scope>NUCLEOTIDE SEQUENCE [LARGE SCALE GENOMIC DNA]</scope>
    <source>
        <strain evidence="10 11">MEB108</strain>
    </source>
</reference>
<dbReference type="InterPro" id="IPR003594">
    <property type="entry name" value="HATPase_dom"/>
</dbReference>
<keyword evidence="5" id="KW-0418">Kinase</keyword>
<evidence type="ECO:0000256" key="1">
    <source>
        <dbReference type="ARBA" id="ARBA00000085"/>
    </source>
</evidence>
<sequence length="437" mass="48328">MTRLLLPLSLLLGSALLLGWLGLAFNAVTLLLLLLLGLACWLLLQHSRHLQRQTSFLLKALANQDVSFRLPQQPELQALWQQVQQQLMQSRQQAEARAQYLNALLTQLEVAVLEFDQHNVLQQANPAAERLLGSPLLEQARQGLSEDSPGSLPLLWQKLQQPQALQQGELLWQSEGGQDRLAFSLVQSQLLGQPRKLMTLQSIQQQLLAQEVRAYQQLTRILTHEIANSINPMVSLAQSSLALLPAPDSVLDAERHADLQLASSTIARRGEHLSQFIAAFKTLSTPVQAELSAVSLADSLARVQRLLQQQLAGIELCTVLPAELPPLWLDPALLEQVLINLLKNAAEALQDISKPPMKPRIECRAHYQHPHWLLDIIDNGPGITATAAEQLFVPFFTTKASGSGIGLSLARALMQAQGGELRYLPRPEGACFRLRLS</sequence>
<evidence type="ECO:0000256" key="3">
    <source>
        <dbReference type="ARBA" id="ARBA00022679"/>
    </source>
</evidence>
<keyword evidence="6 10" id="KW-0067">ATP-binding</keyword>
<evidence type="ECO:0000256" key="2">
    <source>
        <dbReference type="ARBA" id="ARBA00012438"/>
    </source>
</evidence>
<evidence type="ECO:0000313" key="11">
    <source>
        <dbReference type="Proteomes" id="UP001336314"/>
    </source>
</evidence>
<dbReference type="InterPro" id="IPR036890">
    <property type="entry name" value="HATPase_C_sf"/>
</dbReference>
<keyword evidence="3" id="KW-0808">Transferase</keyword>
<dbReference type="Pfam" id="PF02518">
    <property type="entry name" value="HATPase_c"/>
    <property type="match status" value="1"/>
</dbReference>
<protein>
    <recommendedName>
        <fullName evidence="2">histidine kinase</fullName>
        <ecNumber evidence="2">2.7.13.3</ecNumber>
    </recommendedName>
</protein>
<dbReference type="PANTHER" id="PTHR43065:SF46">
    <property type="entry name" value="C4-DICARBOXYLATE TRANSPORT SENSOR PROTEIN DCTB"/>
    <property type="match status" value="1"/>
</dbReference>
<keyword evidence="4" id="KW-0547">Nucleotide-binding</keyword>
<evidence type="ECO:0000313" key="10">
    <source>
        <dbReference type="EMBL" id="MEE2002259.1"/>
    </source>
</evidence>
<dbReference type="PROSITE" id="PS50109">
    <property type="entry name" value="HIS_KIN"/>
    <property type="match status" value="1"/>
</dbReference>
<evidence type="ECO:0000256" key="6">
    <source>
        <dbReference type="ARBA" id="ARBA00022840"/>
    </source>
</evidence>
<dbReference type="Proteomes" id="UP001336314">
    <property type="component" value="Unassembled WGS sequence"/>
</dbReference>
<organism evidence="10 11">
    <name type="scientific">Alkalimonas cellulosilytica</name>
    <dbReference type="NCBI Taxonomy" id="3058395"/>
    <lineage>
        <taxon>Bacteria</taxon>
        <taxon>Pseudomonadati</taxon>
        <taxon>Pseudomonadota</taxon>
        <taxon>Gammaproteobacteria</taxon>
        <taxon>Alkalimonas</taxon>
    </lineage>
</organism>
<keyword evidence="8" id="KW-1133">Transmembrane helix</keyword>
<dbReference type="SUPFAM" id="SSF55785">
    <property type="entry name" value="PYP-like sensor domain (PAS domain)"/>
    <property type="match status" value="1"/>
</dbReference>
<dbReference type="InterPro" id="IPR005467">
    <property type="entry name" value="His_kinase_dom"/>
</dbReference>
<proteinExistence type="predicted"/>
<keyword evidence="8" id="KW-0812">Transmembrane</keyword>
<comment type="caution">
    <text evidence="10">The sequence shown here is derived from an EMBL/GenBank/DDBJ whole genome shotgun (WGS) entry which is preliminary data.</text>
</comment>
<evidence type="ECO:0000256" key="5">
    <source>
        <dbReference type="ARBA" id="ARBA00022777"/>
    </source>
</evidence>
<dbReference type="PANTHER" id="PTHR43065">
    <property type="entry name" value="SENSOR HISTIDINE KINASE"/>
    <property type="match status" value="1"/>
</dbReference>
<dbReference type="InterPro" id="IPR004358">
    <property type="entry name" value="Sig_transdc_His_kin-like_C"/>
</dbReference>
<dbReference type="EC" id="2.7.13.3" evidence="2"/>
<keyword evidence="8" id="KW-0472">Membrane</keyword>
<evidence type="ECO:0000256" key="4">
    <source>
        <dbReference type="ARBA" id="ARBA00022741"/>
    </source>
</evidence>
<dbReference type="SMART" id="SM00387">
    <property type="entry name" value="HATPase_c"/>
    <property type="match status" value="1"/>
</dbReference>
<accession>A0ABU7J6X5</accession>
<dbReference type="SUPFAM" id="SSF55874">
    <property type="entry name" value="ATPase domain of HSP90 chaperone/DNA topoisomerase II/histidine kinase"/>
    <property type="match status" value="1"/>
</dbReference>
<dbReference type="Gene3D" id="3.30.565.10">
    <property type="entry name" value="Histidine kinase-like ATPase, C-terminal domain"/>
    <property type="match status" value="1"/>
</dbReference>
<dbReference type="PRINTS" id="PR00344">
    <property type="entry name" value="BCTRLSENSOR"/>
</dbReference>
<comment type="catalytic activity">
    <reaction evidence="1">
        <text>ATP + protein L-histidine = ADP + protein N-phospho-L-histidine.</text>
        <dbReference type="EC" id="2.7.13.3"/>
    </reaction>
</comment>
<keyword evidence="7" id="KW-0902">Two-component regulatory system</keyword>
<gene>
    <name evidence="10" type="ORF">QWY20_12415</name>
</gene>
<evidence type="ECO:0000256" key="8">
    <source>
        <dbReference type="SAM" id="Phobius"/>
    </source>
</evidence>
<dbReference type="EMBL" id="JAUHLI010000011">
    <property type="protein sequence ID" value="MEE2002259.1"/>
    <property type="molecule type" value="Genomic_DNA"/>
</dbReference>
<keyword evidence="11" id="KW-1185">Reference proteome</keyword>